<protein>
    <submittedName>
        <fullName evidence="8">Enoyl reductase (ER) domain-containing protein</fullName>
    </submittedName>
</protein>
<evidence type="ECO:0000256" key="1">
    <source>
        <dbReference type="ARBA" id="ARBA00001947"/>
    </source>
</evidence>
<sequence length="340" mass="35848">MSHAVPQTYKAAVIETAGAPLVFRDLDIKQPGPREILVKVLACGVCHTDSAEQQGHLGDVFPRVPGHEIVGDVVSLGKDVTRFSVGDRVGGPWHGGHDGTCRQCARGQYQMCDKSDINGVTRDGGYAEYTILREEAGVRIPKDLDPAESAPLLCAGVTVFNSIRKLHVEQGNLVAIQGIGGLGHLAIQFARHMGYRVAAISSGEHKQAFAQQLGAHEYIDTSKEDAVGKLQALGGAAIIVATAPNPKAISPLLGGLQAGGKLLVLAPVGGIEVDSTAMVTKGLSVHGWPSGAALDSEDTLQFARDHGVKCMIEKFSLNDAQKAMDHCTSGNVRFRGVLVL</sequence>
<dbReference type="CDD" id="cd08296">
    <property type="entry name" value="CAD_like"/>
    <property type="match status" value="1"/>
</dbReference>
<keyword evidence="5" id="KW-0560">Oxidoreductase</keyword>
<proteinExistence type="inferred from homology"/>
<evidence type="ECO:0000259" key="7">
    <source>
        <dbReference type="SMART" id="SM00829"/>
    </source>
</evidence>
<dbReference type="PANTHER" id="PTHR42940">
    <property type="entry name" value="ALCOHOL DEHYDROGENASE 1-RELATED"/>
    <property type="match status" value="1"/>
</dbReference>
<evidence type="ECO:0000256" key="6">
    <source>
        <dbReference type="RuleBase" id="RU361277"/>
    </source>
</evidence>
<dbReference type="PROSITE" id="PS00059">
    <property type="entry name" value="ADH_ZINC"/>
    <property type="match status" value="1"/>
</dbReference>
<evidence type="ECO:0000256" key="5">
    <source>
        <dbReference type="ARBA" id="ARBA00023002"/>
    </source>
</evidence>
<dbReference type="SMART" id="SM00829">
    <property type="entry name" value="PKS_ER"/>
    <property type="match status" value="1"/>
</dbReference>
<dbReference type="InterPro" id="IPR013149">
    <property type="entry name" value="ADH-like_C"/>
</dbReference>
<dbReference type="InterPro" id="IPR011032">
    <property type="entry name" value="GroES-like_sf"/>
</dbReference>
<feature type="domain" description="Enoyl reductase (ER)" evidence="7">
    <location>
        <begin position="18"/>
        <end position="340"/>
    </location>
</feature>
<dbReference type="Gene3D" id="3.40.50.720">
    <property type="entry name" value="NAD(P)-binding Rossmann-like Domain"/>
    <property type="match status" value="1"/>
</dbReference>
<gene>
    <name evidence="8" type="ORF">SUNI508_07533</name>
</gene>
<dbReference type="SUPFAM" id="SSF51735">
    <property type="entry name" value="NAD(P)-binding Rossmann-fold domains"/>
    <property type="match status" value="1"/>
</dbReference>
<dbReference type="SUPFAM" id="SSF50129">
    <property type="entry name" value="GroES-like"/>
    <property type="match status" value="1"/>
</dbReference>
<comment type="cofactor">
    <cofactor evidence="1 6">
        <name>Zn(2+)</name>
        <dbReference type="ChEBI" id="CHEBI:29105"/>
    </cofactor>
</comment>
<keyword evidence="4 6" id="KW-0862">Zinc</keyword>
<accession>A0ABR2UWL6</accession>
<dbReference type="EMBL" id="JARVKF010000331">
    <property type="protein sequence ID" value="KAK9419012.1"/>
    <property type="molecule type" value="Genomic_DNA"/>
</dbReference>
<dbReference type="PANTHER" id="PTHR42940:SF7">
    <property type="entry name" value="ALCOHOL DEHYDROGENASE-LIKE N-TERMINAL DOMAIN-CONTAINING PROTEIN"/>
    <property type="match status" value="1"/>
</dbReference>
<evidence type="ECO:0000313" key="8">
    <source>
        <dbReference type="EMBL" id="KAK9419012.1"/>
    </source>
</evidence>
<dbReference type="InterPro" id="IPR002328">
    <property type="entry name" value="ADH_Zn_CS"/>
</dbReference>
<dbReference type="InterPro" id="IPR013154">
    <property type="entry name" value="ADH-like_N"/>
</dbReference>
<dbReference type="Pfam" id="PF00107">
    <property type="entry name" value="ADH_zinc_N"/>
    <property type="match status" value="1"/>
</dbReference>
<keyword evidence="3 6" id="KW-0479">Metal-binding</keyword>
<dbReference type="InterPro" id="IPR036291">
    <property type="entry name" value="NAD(P)-bd_dom_sf"/>
</dbReference>
<name>A0ABR2UWL6_9PEZI</name>
<comment type="caution">
    <text evidence="8">The sequence shown here is derived from an EMBL/GenBank/DDBJ whole genome shotgun (WGS) entry which is preliminary data.</text>
</comment>
<dbReference type="Gene3D" id="3.90.180.10">
    <property type="entry name" value="Medium-chain alcohol dehydrogenases, catalytic domain"/>
    <property type="match status" value="1"/>
</dbReference>
<evidence type="ECO:0000313" key="9">
    <source>
        <dbReference type="Proteomes" id="UP001408356"/>
    </source>
</evidence>
<comment type="similarity">
    <text evidence="2 6">Belongs to the zinc-containing alcohol dehydrogenase family.</text>
</comment>
<reference evidence="8 9" key="1">
    <citation type="journal article" date="2024" name="J. Plant Pathol.">
        <title>Sequence and assembly of the genome of Seiridium unicorne, isolate CBS 538.82, causal agent of cypress canker disease.</title>
        <authorList>
            <person name="Scali E."/>
            <person name="Rocca G.D."/>
            <person name="Danti R."/>
            <person name="Garbelotto M."/>
            <person name="Barberini S."/>
            <person name="Baroncelli R."/>
            <person name="Emiliani G."/>
        </authorList>
    </citation>
    <scope>NUCLEOTIDE SEQUENCE [LARGE SCALE GENOMIC DNA]</scope>
    <source>
        <strain evidence="8 9">BM-138-508</strain>
    </source>
</reference>
<dbReference type="InterPro" id="IPR020843">
    <property type="entry name" value="ER"/>
</dbReference>
<dbReference type="Pfam" id="PF08240">
    <property type="entry name" value="ADH_N"/>
    <property type="match status" value="1"/>
</dbReference>
<dbReference type="Proteomes" id="UP001408356">
    <property type="component" value="Unassembled WGS sequence"/>
</dbReference>
<evidence type="ECO:0000256" key="2">
    <source>
        <dbReference type="ARBA" id="ARBA00008072"/>
    </source>
</evidence>
<keyword evidence="9" id="KW-1185">Reference proteome</keyword>
<evidence type="ECO:0000256" key="3">
    <source>
        <dbReference type="ARBA" id="ARBA00022723"/>
    </source>
</evidence>
<evidence type="ECO:0000256" key="4">
    <source>
        <dbReference type="ARBA" id="ARBA00022833"/>
    </source>
</evidence>
<organism evidence="8 9">
    <name type="scientific">Seiridium unicorne</name>
    <dbReference type="NCBI Taxonomy" id="138068"/>
    <lineage>
        <taxon>Eukaryota</taxon>
        <taxon>Fungi</taxon>
        <taxon>Dikarya</taxon>
        <taxon>Ascomycota</taxon>
        <taxon>Pezizomycotina</taxon>
        <taxon>Sordariomycetes</taxon>
        <taxon>Xylariomycetidae</taxon>
        <taxon>Amphisphaeriales</taxon>
        <taxon>Sporocadaceae</taxon>
        <taxon>Seiridium</taxon>
    </lineage>
</organism>